<proteinExistence type="predicted"/>
<dbReference type="AlphaFoldDB" id="A0A3G8ZSZ6"/>
<dbReference type="Proteomes" id="UP000268084">
    <property type="component" value="Chromosome"/>
</dbReference>
<name>A0A3G8ZSZ6_9ACTN</name>
<dbReference type="InterPro" id="IPR036388">
    <property type="entry name" value="WH-like_DNA-bd_sf"/>
</dbReference>
<dbReference type="PANTHER" id="PTHR43537">
    <property type="entry name" value="TRANSCRIPTIONAL REGULATOR, GNTR FAMILY"/>
    <property type="match status" value="1"/>
</dbReference>
<keyword evidence="1" id="KW-0805">Transcription regulation</keyword>
<dbReference type="SUPFAM" id="SSF46785">
    <property type="entry name" value="Winged helix' DNA-binding domain"/>
    <property type="match status" value="1"/>
</dbReference>
<reference evidence="5 6" key="2">
    <citation type="submission" date="2018-12" db="EMBL/GenBank/DDBJ databases">
        <title>Nakamurella antarcticus sp. nov., isolated from Antarctica South Shetland Islands soil.</title>
        <authorList>
            <person name="Peng F."/>
        </authorList>
    </citation>
    <scope>NUCLEOTIDE SEQUENCE [LARGE SCALE GENOMIC DNA]</scope>
    <source>
        <strain evidence="5 6">S14-144</strain>
    </source>
</reference>
<dbReference type="OrthoDB" id="9816161at2"/>
<dbReference type="Pfam" id="PF07729">
    <property type="entry name" value="FCD"/>
    <property type="match status" value="1"/>
</dbReference>
<organism evidence="5 6">
    <name type="scientific">Nakamurella antarctica</name>
    <dbReference type="NCBI Taxonomy" id="1902245"/>
    <lineage>
        <taxon>Bacteria</taxon>
        <taxon>Bacillati</taxon>
        <taxon>Actinomycetota</taxon>
        <taxon>Actinomycetes</taxon>
        <taxon>Nakamurellales</taxon>
        <taxon>Nakamurellaceae</taxon>
        <taxon>Nakamurella</taxon>
    </lineage>
</organism>
<dbReference type="CDD" id="cd07377">
    <property type="entry name" value="WHTH_GntR"/>
    <property type="match status" value="1"/>
</dbReference>
<gene>
    <name evidence="5" type="ORF">EH165_00730</name>
</gene>
<dbReference type="InterPro" id="IPR036390">
    <property type="entry name" value="WH_DNA-bd_sf"/>
</dbReference>
<dbReference type="SMART" id="SM00895">
    <property type="entry name" value="FCD"/>
    <property type="match status" value="1"/>
</dbReference>
<dbReference type="Gene3D" id="1.20.120.530">
    <property type="entry name" value="GntR ligand-binding domain-like"/>
    <property type="match status" value="1"/>
</dbReference>
<keyword evidence="2" id="KW-0238">DNA-binding</keyword>
<dbReference type="KEGG" id="nak:EH165_00730"/>
<dbReference type="InterPro" id="IPR008920">
    <property type="entry name" value="TF_FadR/GntR_C"/>
</dbReference>
<sequence>MTTATQNTGRRSLPLTLPALLGATTLPGRLYSELESAIIRGTLQPGERLHADDLAKHFGVSRIPIREALSSLGQAGWVEIKPRHGVHVRERTVVELNELFDFRADVEALVARWAAERRTDSDLVNLKLAVERTRDAGATVADDDGNGFIGFREALRQAAHNSVLAATSASLEKRARFYFSTVQDQLGSDWVQLEQQVLDYVVAGDGEKAAALTGEHIRDTGVAVHQILFGNSV</sequence>
<dbReference type="InterPro" id="IPR000524">
    <property type="entry name" value="Tscrpt_reg_HTH_GntR"/>
</dbReference>
<dbReference type="InterPro" id="IPR011711">
    <property type="entry name" value="GntR_C"/>
</dbReference>
<dbReference type="GO" id="GO:0003677">
    <property type="term" value="F:DNA binding"/>
    <property type="evidence" value="ECO:0007669"/>
    <property type="project" value="UniProtKB-KW"/>
</dbReference>
<dbReference type="RefSeq" id="WP_124797596.1">
    <property type="nucleotide sequence ID" value="NZ_CP034170.1"/>
</dbReference>
<evidence type="ECO:0000256" key="3">
    <source>
        <dbReference type="ARBA" id="ARBA00023163"/>
    </source>
</evidence>
<dbReference type="GO" id="GO:0003700">
    <property type="term" value="F:DNA-binding transcription factor activity"/>
    <property type="evidence" value="ECO:0007669"/>
    <property type="project" value="InterPro"/>
</dbReference>
<dbReference type="SMART" id="SM00345">
    <property type="entry name" value="HTH_GNTR"/>
    <property type="match status" value="1"/>
</dbReference>
<evidence type="ECO:0000259" key="4">
    <source>
        <dbReference type="PROSITE" id="PS50949"/>
    </source>
</evidence>
<dbReference type="PROSITE" id="PS50949">
    <property type="entry name" value="HTH_GNTR"/>
    <property type="match status" value="1"/>
</dbReference>
<evidence type="ECO:0000256" key="1">
    <source>
        <dbReference type="ARBA" id="ARBA00023015"/>
    </source>
</evidence>
<keyword evidence="3" id="KW-0804">Transcription</keyword>
<accession>A0A3G8ZSZ6</accession>
<dbReference type="Gene3D" id="1.10.10.10">
    <property type="entry name" value="Winged helix-like DNA-binding domain superfamily/Winged helix DNA-binding domain"/>
    <property type="match status" value="1"/>
</dbReference>
<keyword evidence="6" id="KW-1185">Reference proteome</keyword>
<evidence type="ECO:0000256" key="2">
    <source>
        <dbReference type="ARBA" id="ARBA00023125"/>
    </source>
</evidence>
<evidence type="ECO:0000313" key="6">
    <source>
        <dbReference type="Proteomes" id="UP000268084"/>
    </source>
</evidence>
<reference evidence="5 6" key="1">
    <citation type="submission" date="2018-11" db="EMBL/GenBank/DDBJ databases">
        <authorList>
            <person name="Da X."/>
        </authorList>
    </citation>
    <scope>NUCLEOTIDE SEQUENCE [LARGE SCALE GENOMIC DNA]</scope>
    <source>
        <strain evidence="5 6">S14-144</strain>
    </source>
</reference>
<feature type="domain" description="HTH gntR-type" evidence="4">
    <location>
        <begin position="24"/>
        <end position="91"/>
    </location>
</feature>
<dbReference type="EMBL" id="CP034170">
    <property type="protein sequence ID" value="AZI56911.1"/>
    <property type="molecule type" value="Genomic_DNA"/>
</dbReference>
<protein>
    <submittedName>
        <fullName evidence="5">GntR family transcriptional regulator</fullName>
    </submittedName>
</protein>
<dbReference type="PANTHER" id="PTHR43537:SF49">
    <property type="entry name" value="TRANSCRIPTIONAL REGULATORY PROTEIN"/>
    <property type="match status" value="1"/>
</dbReference>
<evidence type="ECO:0000313" key="5">
    <source>
        <dbReference type="EMBL" id="AZI56911.1"/>
    </source>
</evidence>
<dbReference type="Pfam" id="PF00392">
    <property type="entry name" value="GntR"/>
    <property type="match status" value="1"/>
</dbReference>
<dbReference type="SUPFAM" id="SSF48008">
    <property type="entry name" value="GntR ligand-binding domain-like"/>
    <property type="match status" value="1"/>
</dbReference>